<sequence length="121" mass="12570">LPETALSVTIATTVVVAAATFLGRNPKTLDAAEAPTKTCDACGGSGICSECNGEGFMLKKMSEESAEKARSMAKNMASRYTAGNELLLYDELIVDGFQKSGAIARNAPRVDPVALAVEVGN</sequence>
<evidence type="ECO:0000313" key="2">
    <source>
        <dbReference type="EMBL" id="KZV47207.1"/>
    </source>
</evidence>
<dbReference type="OrthoDB" id="1933346at2759"/>
<dbReference type="SUPFAM" id="SSF57938">
    <property type="entry name" value="DnaJ/Hsp40 cysteine-rich domain"/>
    <property type="match status" value="1"/>
</dbReference>
<feature type="domain" description="DUF7895" evidence="1">
    <location>
        <begin position="36"/>
        <end position="83"/>
    </location>
</feature>
<protein>
    <recommendedName>
        <fullName evidence="1">DUF7895 domain-containing protein</fullName>
    </recommendedName>
</protein>
<feature type="non-terminal residue" evidence="2">
    <location>
        <position position="1"/>
    </location>
</feature>
<evidence type="ECO:0000313" key="3">
    <source>
        <dbReference type="Proteomes" id="UP000250235"/>
    </source>
</evidence>
<name>A0A2Z7CMN9_9LAMI</name>
<organism evidence="2 3">
    <name type="scientific">Dorcoceras hygrometricum</name>
    <dbReference type="NCBI Taxonomy" id="472368"/>
    <lineage>
        <taxon>Eukaryota</taxon>
        <taxon>Viridiplantae</taxon>
        <taxon>Streptophyta</taxon>
        <taxon>Embryophyta</taxon>
        <taxon>Tracheophyta</taxon>
        <taxon>Spermatophyta</taxon>
        <taxon>Magnoliopsida</taxon>
        <taxon>eudicotyledons</taxon>
        <taxon>Gunneridae</taxon>
        <taxon>Pentapetalae</taxon>
        <taxon>asterids</taxon>
        <taxon>lamiids</taxon>
        <taxon>Lamiales</taxon>
        <taxon>Gesneriaceae</taxon>
        <taxon>Didymocarpoideae</taxon>
        <taxon>Trichosporeae</taxon>
        <taxon>Loxocarpinae</taxon>
        <taxon>Dorcoceras</taxon>
    </lineage>
</organism>
<gene>
    <name evidence="2" type="ORF">F511_05258</name>
</gene>
<dbReference type="Pfam" id="PF25433">
    <property type="entry name" value="DUF7895"/>
    <property type="match status" value="1"/>
</dbReference>
<dbReference type="Proteomes" id="UP000250235">
    <property type="component" value="Unassembled WGS sequence"/>
</dbReference>
<accession>A0A2Z7CMN9</accession>
<dbReference type="PANTHER" id="PTHR37230:SF1">
    <property type="entry name" value="OS06G0731300 PROTEIN"/>
    <property type="match status" value="1"/>
</dbReference>
<proteinExistence type="predicted"/>
<dbReference type="EMBL" id="KQ995304">
    <property type="protein sequence ID" value="KZV47207.1"/>
    <property type="molecule type" value="Genomic_DNA"/>
</dbReference>
<evidence type="ECO:0000259" key="1">
    <source>
        <dbReference type="Pfam" id="PF25433"/>
    </source>
</evidence>
<dbReference type="AlphaFoldDB" id="A0A2Z7CMN9"/>
<keyword evidence="3" id="KW-1185">Reference proteome</keyword>
<dbReference type="InterPro" id="IPR057217">
    <property type="entry name" value="DUF7895"/>
</dbReference>
<reference evidence="2 3" key="1">
    <citation type="journal article" date="2015" name="Proc. Natl. Acad. Sci. U.S.A.">
        <title>The resurrection genome of Boea hygrometrica: A blueprint for survival of dehydration.</title>
        <authorList>
            <person name="Xiao L."/>
            <person name="Yang G."/>
            <person name="Zhang L."/>
            <person name="Yang X."/>
            <person name="Zhao S."/>
            <person name="Ji Z."/>
            <person name="Zhou Q."/>
            <person name="Hu M."/>
            <person name="Wang Y."/>
            <person name="Chen M."/>
            <person name="Xu Y."/>
            <person name="Jin H."/>
            <person name="Xiao X."/>
            <person name="Hu G."/>
            <person name="Bao F."/>
            <person name="Hu Y."/>
            <person name="Wan P."/>
            <person name="Li L."/>
            <person name="Deng X."/>
            <person name="Kuang T."/>
            <person name="Xiang C."/>
            <person name="Zhu J.K."/>
            <person name="Oliver M.J."/>
            <person name="He Y."/>
        </authorList>
    </citation>
    <scope>NUCLEOTIDE SEQUENCE [LARGE SCALE GENOMIC DNA]</scope>
    <source>
        <strain evidence="3">cv. XS01</strain>
    </source>
</reference>
<dbReference type="PANTHER" id="PTHR37230">
    <property type="entry name" value="OS06G0731300 PROTEIN"/>
    <property type="match status" value="1"/>
</dbReference>
<dbReference type="InterPro" id="IPR036410">
    <property type="entry name" value="HSP_DnaJ_Cys-rich_dom_sf"/>
</dbReference>